<name>A0A437QYJ7_9PROT</name>
<keyword evidence="2" id="KW-1185">Reference proteome</keyword>
<evidence type="ECO:0000313" key="2">
    <source>
        <dbReference type="Proteomes" id="UP000287447"/>
    </source>
</evidence>
<evidence type="ECO:0000313" key="1">
    <source>
        <dbReference type="EMBL" id="RVU39573.1"/>
    </source>
</evidence>
<dbReference type="Proteomes" id="UP000287447">
    <property type="component" value="Unassembled WGS sequence"/>
</dbReference>
<sequence>MAHARALERWRIRDEEKQRVKALSCAVKELDNNYGPIPEDTRRKIAKHPSLAGFWKGVFHGRKAELMTRTAHRGTELYGLIYFPDLNCALLMEFRPYPGPPRMPEKVDVYINKAALKTGFCSTKLGQHINADLSAGFFLSPESSKQMIKIVPSNASKLLSSEAGLDFSSSCDAVTFQPAPLSSAFRRLIDQEVAGWERSIPWWIPGKREWQSIQQGG</sequence>
<reference evidence="2" key="1">
    <citation type="submission" date="2019-01" db="EMBL/GenBank/DDBJ databases">
        <title>Gri0909 isolated from a small marine red alga.</title>
        <authorList>
            <person name="Kim J."/>
            <person name="Jeong S.E."/>
            <person name="Jeon C.O."/>
        </authorList>
    </citation>
    <scope>NUCLEOTIDE SEQUENCE [LARGE SCALE GENOMIC DNA]</scope>
    <source>
        <strain evidence="2">Gri0909</strain>
    </source>
</reference>
<dbReference type="AlphaFoldDB" id="A0A437QYJ7"/>
<gene>
    <name evidence="1" type="ORF">EOI86_10200</name>
</gene>
<protein>
    <submittedName>
        <fullName evidence="1">Uncharacterized protein</fullName>
    </submittedName>
</protein>
<dbReference type="RefSeq" id="WP_127764944.1">
    <property type="nucleotide sequence ID" value="NZ_SADE01000001.1"/>
</dbReference>
<accession>A0A437QYJ7</accession>
<proteinExistence type="predicted"/>
<dbReference type="EMBL" id="SADE01000001">
    <property type="protein sequence ID" value="RVU39573.1"/>
    <property type="molecule type" value="Genomic_DNA"/>
</dbReference>
<organism evidence="1 2">
    <name type="scientific">Hwanghaeella grinnelliae</name>
    <dbReference type="NCBI Taxonomy" id="2500179"/>
    <lineage>
        <taxon>Bacteria</taxon>
        <taxon>Pseudomonadati</taxon>
        <taxon>Pseudomonadota</taxon>
        <taxon>Alphaproteobacteria</taxon>
        <taxon>Rhodospirillales</taxon>
        <taxon>Rhodospirillaceae</taxon>
        <taxon>Hwanghaeella</taxon>
    </lineage>
</organism>
<comment type="caution">
    <text evidence="1">The sequence shown here is derived from an EMBL/GenBank/DDBJ whole genome shotgun (WGS) entry which is preliminary data.</text>
</comment>